<dbReference type="InterPro" id="IPR016181">
    <property type="entry name" value="Acyl_CoA_acyltransferase"/>
</dbReference>
<comment type="caution">
    <text evidence="2">The sequence shown here is derived from an EMBL/GenBank/DDBJ whole genome shotgun (WGS) entry which is preliminary data.</text>
</comment>
<name>A0A0F9UCN3_9ZZZZ</name>
<proteinExistence type="predicted"/>
<evidence type="ECO:0000259" key="1">
    <source>
        <dbReference type="PROSITE" id="PS51186"/>
    </source>
</evidence>
<reference evidence="2" key="1">
    <citation type="journal article" date="2015" name="Nature">
        <title>Complex archaea that bridge the gap between prokaryotes and eukaryotes.</title>
        <authorList>
            <person name="Spang A."/>
            <person name="Saw J.H."/>
            <person name="Jorgensen S.L."/>
            <person name="Zaremba-Niedzwiedzka K."/>
            <person name="Martijn J."/>
            <person name="Lind A.E."/>
            <person name="van Eijk R."/>
            <person name="Schleper C."/>
            <person name="Guy L."/>
            <person name="Ettema T.J."/>
        </authorList>
    </citation>
    <scope>NUCLEOTIDE SEQUENCE</scope>
</reference>
<sequence>MIELKHEEFSMIYPLLKGLLKYNYILRSVIDGSVAGRVFVDDAENPKTVLLWDKTDCAGIYIEGEYSPEIAKAMNNLIREKIIPEANTIEDTKDIASCYSPIDVWEDKMVREVFAGLFVMKSYRKFLIFDKGKNKILNWEKLVPDNFKMVRFSEDVEMLKNQDIKNADQLVHRISYSKPGFGCCLIDKKVNEIASVCFSDWSSDVYLEVGIKTEEKYRKRGFAAVTTAAMIEFALERGIEHIGWHLWDGNIGSEYTAIKAGFRMERRHVVYHFWYNEFDNLHVNLRFYFYEQRDYNKVLFFLRKIRELEENNTESYKRADFISDEYKKWLLYVEASCMARLGDLNAIIIRLNQLIEIGLHNKTGFIQFNNIFTLSFLHFW</sequence>
<dbReference type="InterPro" id="IPR000182">
    <property type="entry name" value="GNAT_dom"/>
</dbReference>
<dbReference type="Pfam" id="PF12746">
    <property type="entry name" value="GNAT_acetyltran"/>
    <property type="match status" value="1"/>
</dbReference>
<organism evidence="2">
    <name type="scientific">marine sediment metagenome</name>
    <dbReference type="NCBI Taxonomy" id="412755"/>
    <lineage>
        <taxon>unclassified sequences</taxon>
        <taxon>metagenomes</taxon>
        <taxon>ecological metagenomes</taxon>
    </lineage>
</organism>
<dbReference type="InterPro" id="IPR027365">
    <property type="entry name" value="GNAT_acetyltra_YdfB-like"/>
</dbReference>
<protein>
    <recommendedName>
        <fullName evidence="1">N-acetyltransferase domain-containing protein</fullName>
    </recommendedName>
</protein>
<dbReference type="AlphaFoldDB" id="A0A0F9UCN3"/>
<dbReference type="SUPFAM" id="SSF55729">
    <property type="entry name" value="Acyl-CoA N-acyltransferases (Nat)"/>
    <property type="match status" value="1"/>
</dbReference>
<gene>
    <name evidence="2" type="ORF">LCGC14_0546360</name>
</gene>
<feature type="domain" description="N-acetyltransferase" evidence="1">
    <location>
        <begin position="147"/>
        <end position="290"/>
    </location>
</feature>
<dbReference type="EMBL" id="LAZR01000742">
    <property type="protein sequence ID" value="KKN59011.1"/>
    <property type="molecule type" value="Genomic_DNA"/>
</dbReference>
<dbReference type="GO" id="GO:0016747">
    <property type="term" value="F:acyltransferase activity, transferring groups other than amino-acyl groups"/>
    <property type="evidence" value="ECO:0007669"/>
    <property type="project" value="InterPro"/>
</dbReference>
<dbReference type="Gene3D" id="3.40.630.30">
    <property type="match status" value="1"/>
</dbReference>
<accession>A0A0F9UCN3</accession>
<evidence type="ECO:0000313" key="2">
    <source>
        <dbReference type="EMBL" id="KKN59011.1"/>
    </source>
</evidence>
<dbReference type="PROSITE" id="PS51186">
    <property type="entry name" value="GNAT"/>
    <property type="match status" value="1"/>
</dbReference>